<keyword evidence="6 7" id="KW-0539">Nucleus</keyword>
<accession>A0AA47P0U3</accession>
<evidence type="ECO:0000256" key="9">
    <source>
        <dbReference type="SAM" id="MobiDB-lite"/>
    </source>
</evidence>
<comment type="subcellular location">
    <subcellularLocation>
        <location evidence="7 8">Nucleus</location>
    </subcellularLocation>
</comment>
<feature type="domain" description="Homeobox" evidence="10">
    <location>
        <begin position="160"/>
        <end position="220"/>
    </location>
</feature>
<dbReference type="InterPro" id="IPR009057">
    <property type="entry name" value="Homeodomain-like_sf"/>
</dbReference>
<dbReference type="PROSITE" id="PS50071">
    <property type="entry name" value="HOMEOBOX_2"/>
    <property type="match status" value="1"/>
</dbReference>
<dbReference type="CDD" id="cd00086">
    <property type="entry name" value="homeodomain"/>
    <property type="match status" value="1"/>
</dbReference>
<feature type="compositionally biased region" description="Basic and acidic residues" evidence="9">
    <location>
        <begin position="256"/>
        <end position="267"/>
    </location>
</feature>
<dbReference type="InterPro" id="IPR001356">
    <property type="entry name" value="HD"/>
</dbReference>
<dbReference type="Proteomes" id="UP001174136">
    <property type="component" value="Unassembled WGS sequence"/>
</dbReference>
<feature type="compositionally biased region" description="Basic and acidic residues" evidence="9">
    <location>
        <begin position="222"/>
        <end position="236"/>
    </location>
</feature>
<evidence type="ECO:0000256" key="3">
    <source>
        <dbReference type="ARBA" id="ARBA00023125"/>
    </source>
</evidence>
<dbReference type="GO" id="GO:0005634">
    <property type="term" value="C:nucleus"/>
    <property type="evidence" value="ECO:0007669"/>
    <property type="project" value="UniProtKB-SubCell"/>
</dbReference>
<evidence type="ECO:0000256" key="6">
    <source>
        <dbReference type="ARBA" id="ARBA00023242"/>
    </source>
</evidence>
<dbReference type="PANTHER" id="PTHR24331:SF4">
    <property type="entry name" value="HOMEOBOX PROTEIN DBX2"/>
    <property type="match status" value="1"/>
</dbReference>
<keyword evidence="12" id="KW-1185">Reference proteome</keyword>
<feature type="compositionally biased region" description="Low complexity" evidence="9">
    <location>
        <begin position="46"/>
        <end position="65"/>
    </location>
</feature>
<evidence type="ECO:0000313" key="12">
    <source>
        <dbReference type="Proteomes" id="UP001174136"/>
    </source>
</evidence>
<reference evidence="11" key="1">
    <citation type="journal article" date="2023" name="Front. Mar. Sci.">
        <title>A new Merluccius polli reference genome to investigate the effects of global change in West African waters.</title>
        <authorList>
            <person name="Mateo J.L."/>
            <person name="Blanco-Fernandez C."/>
            <person name="Garcia-Vazquez E."/>
            <person name="Machado-Schiaffino G."/>
        </authorList>
    </citation>
    <scope>NUCLEOTIDE SEQUENCE</scope>
    <source>
        <strain evidence="11">C29</strain>
        <tissue evidence="11">Fin</tissue>
    </source>
</reference>
<dbReference type="InterPro" id="IPR020479">
    <property type="entry name" value="HD_metazoa"/>
</dbReference>
<dbReference type="PRINTS" id="PR00024">
    <property type="entry name" value="HOMEOBOX"/>
</dbReference>
<evidence type="ECO:0000256" key="1">
    <source>
        <dbReference type="ARBA" id="ARBA00022473"/>
    </source>
</evidence>
<gene>
    <name evidence="11" type="primary">DBX2</name>
    <name evidence="11" type="ORF">N1851_019174</name>
</gene>
<feature type="compositionally biased region" description="Basic and acidic residues" evidence="9">
    <location>
        <begin position="1"/>
        <end position="11"/>
    </location>
</feature>
<evidence type="ECO:0000256" key="7">
    <source>
        <dbReference type="PROSITE-ProRule" id="PRU00108"/>
    </source>
</evidence>
<feature type="region of interest" description="Disordered" evidence="9">
    <location>
        <begin position="44"/>
        <end position="70"/>
    </location>
</feature>
<protein>
    <submittedName>
        <fullName evidence="11">Homeobox protein DBX2</fullName>
    </submittedName>
</protein>
<dbReference type="SUPFAM" id="SSF46689">
    <property type="entry name" value="Homeodomain-like"/>
    <property type="match status" value="1"/>
</dbReference>
<dbReference type="InterPro" id="IPR017970">
    <property type="entry name" value="Homeobox_CS"/>
</dbReference>
<dbReference type="EMBL" id="JAOPHQ010003461">
    <property type="protein sequence ID" value="KAK0142882.1"/>
    <property type="molecule type" value="Genomic_DNA"/>
</dbReference>
<feature type="region of interest" description="Disordered" evidence="9">
    <location>
        <begin position="1"/>
        <end position="21"/>
    </location>
</feature>
<dbReference type="Gene3D" id="1.10.10.60">
    <property type="entry name" value="Homeodomain-like"/>
    <property type="match status" value="1"/>
</dbReference>
<keyword evidence="2" id="KW-0805">Transcription regulation</keyword>
<name>A0AA47P0U3_MERPO</name>
<dbReference type="AlphaFoldDB" id="A0AA47P0U3"/>
<evidence type="ECO:0000256" key="4">
    <source>
        <dbReference type="ARBA" id="ARBA00023155"/>
    </source>
</evidence>
<feature type="region of interest" description="Disordered" evidence="9">
    <location>
        <begin position="222"/>
        <end position="291"/>
    </location>
</feature>
<dbReference type="GO" id="GO:0003677">
    <property type="term" value="F:DNA binding"/>
    <property type="evidence" value="ECO:0007669"/>
    <property type="project" value="UniProtKB-UniRule"/>
</dbReference>
<dbReference type="Pfam" id="PF00046">
    <property type="entry name" value="Homeodomain"/>
    <property type="match status" value="1"/>
</dbReference>
<evidence type="ECO:0000313" key="11">
    <source>
        <dbReference type="EMBL" id="KAK0142882.1"/>
    </source>
</evidence>
<comment type="caution">
    <text evidence="11">The sequence shown here is derived from an EMBL/GenBank/DDBJ whole genome shotgun (WGS) entry which is preliminary data.</text>
</comment>
<keyword evidence="4 7" id="KW-0371">Homeobox</keyword>
<keyword evidence="3 7" id="KW-0238">DNA-binding</keyword>
<evidence type="ECO:0000256" key="8">
    <source>
        <dbReference type="RuleBase" id="RU000682"/>
    </source>
</evidence>
<dbReference type="PROSITE" id="PS00027">
    <property type="entry name" value="HOMEOBOX_1"/>
    <property type="match status" value="1"/>
</dbReference>
<dbReference type="SMART" id="SM00389">
    <property type="entry name" value="HOX"/>
    <property type="match status" value="1"/>
</dbReference>
<organism evidence="11 12">
    <name type="scientific">Merluccius polli</name>
    <name type="common">Benguela hake</name>
    <name type="synonym">Merluccius cadenati</name>
    <dbReference type="NCBI Taxonomy" id="89951"/>
    <lineage>
        <taxon>Eukaryota</taxon>
        <taxon>Metazoa</taxon>
        <taxon>Chordata</taxon>
        <taxon>Craniata</taxon>
        <taxon>Vertebrata</taxon>
        <taxon>Euteleostomi</taxon>
        <taxon>Actinopterygii</taxon>
        <taxon>Neopterygii</taxon>
        <taxon>Teleostei</taxon>
        <taxon>Neoteleostei</taxon>
        <taxon>Acanthomorphata</taxon>
        <taxon>Zeiogadaria</taxon>
        <taxon>Gadariae</taxon>
        <taxon>Gadiformes</taxon>
        <taxon>Gadoidei</taxon>
        <taxon>Merlucciidae</taxon>
        <taxon>Merluccius</taxon>
    </lineage>
</organism>
<feature type="DNA-binding region" description="Homeobox" evidence="7">
    <location>
        <begin position="162"/>
        <end position="221"/>
    </location>
</feature>
<keyword evidence="5" id="KW-0804">Transcription</keyword>
<dbReference type="PANTHER" id="PTHR24331">
    <property type="entry name" value="DBX"/>
    <property type="match status" value="1"/>
</dbReference>
<dbReference type="GO" id="GO:0000981">
    <property type="term" value="F:DNA-binding transcription factor activity, RNA polymerase II-specific"/>
    <property type="evidence" value="ECO:0007669"/>
    <property type="project" value="InterPro"/>
</dbReference>
<evidence type="ECO:0000256" key="2">
    <source>
        <dbReference type="ARBA" id="ARBA00023015"/>
    </source>
</evidence>
<keyword evidence="1" id="KW-0217">Developmental protein</keyword>
<dbReference type="InterPro" id="IPR051662">
    <property type="entry name" value="H2.0_Homeobox_NeuralPatt"/>
</dbReference>
<proteinExistence type="predicted"/>
<evidence type="ECO:0000259" key="10">
    <source>
        <dbReference type="PROSITE" id="PS50071"/>
    </source>
</evidence>
<sequence>MVSVQTRRDTKTVTMASSPPALPGFGVSGKSFLIDHLLQSAAVTEGSSTSSSSRSGSRSSNSSSSAGARLGHALCRSPRRSWGPQHCLQLQQQAPGWPLQQVKDLGRPLLPHSGVMSSVFLRAPTQYVLACCGGSSPPSSVFPKGTNIPMWSSESSPKSRRGILRRAVFSEEQRKELERTFRRQKYISKTDRNKLAASLSLKESQVKIWFQNRRMKWRNCKEKEVHHSRSPMEELMSRGLSQEEEVKSAVEVPSEPSDRSQLHKTGRDTAIIVHGKSYRDPVTPVNQSSPH</sequence>
<evidence type="ECO:0000256" key="5">
    <source>
        <dbReference type="ARBA" id="ARBA00023163"/>
    </source>
</evidence>